<dbReference type="NCBIfam" id="TIGR02592">
    <property type="entry name" value="cas_Cas5h"/>
    <property type="match status" value="1"/>
</dbReference>
<proteinExistence type="predicted"/>
<protein>
    <submittedName>
        <fullName evidence="3">CRISPR-associated protein Cas5, Hmari subtype</fullName>
    </submittedName>
</protein>
<feature type="region of interest" description="Disordered" evidence="2">
    <location>
        <begin position="1"/>
        <end position="24"/>
    </location>
</feature>
<dbReference type="eggNOG" id="arCOG02758">
    <property type="taxonomic scope" value="Archaea"/>
</dbReference>
<gene>
    <name evidence="3" type="ORF">C495_16710</name>
</gene>
<dbReference type="EMBL" id="AOHX01000053">
    <property type="protein sequence ID" value="ELY41480.1"/>
    <property type="molecule type" value="Genomic_DNA"/>
</dbReference>
<dbReference type="Gene3D" id="3.30.70.2660">
    <property type="match status" value="1"/>
</dbReference>
<evidence type="ECO:0000313" key="3">
    <source>
        <dbReference type="EMBL" id="ELY41480.1"/>
    </source>
</evidence>
<dbReference type="Pfam" id="PF09704">
    <property type="entry name" value="Cas_Cas5d"/>
    <property type="match status" value="1"/>
</dbReference>
<dbReference type="GO" id="GO:0051607">
    <property type="term" value="P:defense response to virus"/>
    <property type="evidence" value="ECO:0007669"/>
    <property type="project" value="UniProtKB-KW"/>
</dbReference>
<dbReference type="GO" id="GO:0043571">
    <property type="term" value="P:maintenance of CRISPR repeat elements"/>
    <property type="evidence" value="ECO:0007669"/>
    <property type="project" value="InterPro"/>
</dbReference>
<reference evidence="3 4" key="1">
    <citation type="journal article" date="2014" name="PLoS Genet.">
        <title>Phylogenetically driven sequencing of extremely halophilic archaea reveals strategies for static and dynamic osmo-response.</title>
        <authorList>
            <person name="Becker E.A."/>
            <person name="Seitzer P.M."/>
            <person name="Tritt A."/>
            <person name="Larsen D."/>
            <person name="Krusor M."/>
            <person name="Yao A.I."/>
            <person name="Wu D."/>
            <person name="Madern D."/>
            <person name="Eisen J.A."/>
            <person name="Darling A.E."/>
            <person name="Facciotti M.T."/>
        </authorList>
    </citation>
    <scope>NUCLEOTIDE SEQUENCE [LARGE SCALE GENOMIC DNA]</scope>
    <source>
        <strain evidence="3 4">JCM 14089</strain>
    </source>
</reference>
<comment type="caution">
    <text evidence="3">The sequence shown here is derived from an EMBL/GenBank/DDBJ whole genome shotgun (WGS) entry which is preliminary data.</text>
</comment>
<dbReference type="InterPro" id="IPR013421">
    <property type="entry name" value="CRISPR-assoc_prot_Cas5_HALMA"/>
</dbReference>
<dbReference type="NCBIfam" id="TIGR02593">
    <property type="entry name" value="CRISPR_cas5"/>
    <property type="match status" value="1"/>
</dbReference>
<dbReference type="OrthoDB" id="42959at2157"/>
<dbReference type="InterPro" id="IPR013422">
    <property type="entry name" value="CRISPR-assoc_prot_Cas5_N"/>
</dbReference>
<dbReference type="Proteomes" id="UP000011661">
    <property type="component" value="Unassembled WGS sequence"/>
</dbReference>
<keyword evidence="4" id="KW-1185">Reference proteome</keyword>
<evidence type="ECO:0000256" key="1">
    <source>
        <dbReference type="ARBA" id="ARBA00023118"/>
    </source>
</evidence>
<accession>L9VWC4</accession>
<sequence length="271" mass="30170">MEQESLEQWASDDTNGTNDSNAFPDRCLSFTVRGPWGHFRRIEGNIVKQTYRIIPRTTVAGLLAGVLGIERDGYYDLFAPEQSAVAIEPVHEIRTINMPMNTLSTAAGNLQSLNGRGKLSVKLPDPTTLRQQHNYEVLVDPAYRIDVSLRDDGRYRELREALKTGKSHYVPSLGLSEYLAEIEYHGEFDVEVGPNDDSVEIDSAVPNAVEDVVLEPGTRCEVEESPAFMTRDEGGRTTTGFTAYTYNPDADPLTVKNVTPSRVDERTVVFV</sequence>
<keyword evidence="1" id="KW-0051">Antiviral defense</keyword>
<dbReference type="InterPro" id="IPR021124">
    <property type="entry name" value="CRISPR-assoc_prot_Cas5"/>
</dbReference>
<organism evidence="3 4">
    <name type="scientific">Natronorubrum sulfidifaciens JCM 14089</name>
    <dbReference type="NCBI Taxonomy" id="1230460"/>
    <lineage>
        <taxon>Archaea</taxon>
        <taxon>Methanobacteriati</taxon>
        <taxon>Methanobacteriota</taxon>
        <taxon>Stenosarchaea group</taxon>
        <taxon>Halobacteria</taxon>
        <taxon>Halobacteriales</taxon>
        <taxon>Natrialbaceae</taxon>
        <taxon>Natronorubrum</taxon>
    </lineage>
</organism>
<dbReference type="STRING" id="1230460.C495_16710"/>
<name>L9VWC4_9EURY</name>
<dbReference type="RefSeq" id="WP_008164961.1">
    <property type="nucleotide sequence ID" value="NZ_AOHX01000053.1"/>
</dbReference>
<dbReference type="CDD" id="cd09692">
    <property type="entry name" value="Cas5_I-B"/>
    <property type="match status" value="1"/>
</dbReference>
<dbReference type="AlphaFoldDB" id="L9VWC4"/>
<evidence type="ECO:0000313" key="4">
    <source>
        <dbReference type="Proteomes" id="UP000011661"/>
    </source>
</evidence>
<feature type="compositionally biased region" description="Polar residues" evidence="2">
    <location>
        <begin position="1"/>
        <end position="21"/>
    </location>
</feature>
<evidence type="ECO:0000256" key="2">
    <source>
        <dbReference type="SAM" id="MobiDB-lite"/>
    </source>
</evidence>
<dbReference type="PATRIC" id="fig|1230460.4.peg.3386"/>